<dbReference type="AlphaFoldDB" id="V8R2Q7"/>
<dbReference type="InterPro" id="IPR054232">
    <property type="entry name" value="DUF6957"/>
</dbReference>
<evidence type="ECO:0000313" key="3">
    <source>
        <dbReference type="EMBL" id="ETF06416.1"/>
    </source>
</evidence>
<dbReference type="EMBL" id="AYMZ01000008">
    <property type="protein sequence ID" value="ETF06416.1"/>
    <property type="molecule type" value="Genomic_DNA"/>
</dbReference>
<sequence>MTEILRLSTDENEGGDDLLGGPGELRQGSMDSDETLIELVKGLYPRKPYCLVEDWTLFHVEATQDEQSKIHAAGQLPMIVYAHNVLFDSQRRFDVGDWVRSTFATSFQNGFLFETRNTVYVLKGAGHEKKASLETIFSFL</sequence>
<dbReference type="Pfam" id="PF22275">
    <property type="entry name" value="DUF6957"/>
    <property type="match status" value="1"/>
</dbReference>
<proteinExistence type="predicted"/>
<dbReference type="Proteomes" id="UP000024771">
    <property type="component" value="Chromosome"/>
</dbReference>
<feature type="domain" description="DUF6957" evidence="2">
    <location>
        <begin position="28"/>
        <end position="138"/>
    </location>
</feature>
<dbReference type="HOGENOM" id="CLU_133261_0_0_6"/>
<dbReference type="PATRIC" id="fig|1395516.4.peg.3885"/>
<gene>
    <name evidence="3" type="ORF">PMO01_19125</name>
</gene>
<comment type="caution">
    <text evidence="3">The sequence shown here is derived from an EMBL/GenBank/DDBJ whole genome shotgun (WGS) entry which is preliminary data.</text>
</comment>
<reference evidence="3" key="1">
    <citation type="journal article" date="2014" name="Genome Announc.">
        <title>Draft Genome Sequence of Pseudomonas moraviensis R28-S.</title>
        <authorList>
            <person name="Hunter S.S."/>
            <person name="Yano H."/>
            <person name="Loftie-Eaton W."/>
            <person name="Hughes J."/>
            <person name="De Gelder L."/>
            <person name="Stragier P."/>
            <person name="De Vos P."/>
            <person name="Settles M.L."/>
            <person name="Top E.M."/>
        </authorList>
    </citation>
    <scope>NUCLEOTIDE SEQUENCE [LARGE SCALE GENOMIC DNA]</scope>
    <source>
        <strain evidence="3">R28-S</strain>
    </source>
</reference>
<name>V8R2Q7_9PSED</name>
<protein>
    <recommendedName>
        <fullName evidence="2">DUF6957 domain-containing protein</fullName>
    </recommendedName>
</protein>
<evidence type="ECO:0000256" key="1">
    <source>
        <dbReference type="SAM" id="MobiDB-lite"/>
    </source>
</evidence>
<evidence type="ECO:0000259" key="2">
    <source>
        <dbReference type="Pfam" id="PF22275"/>
    </source>
</evidence>
<organism evidence="3">
    <name type="scientific">Pseudomonas moraviensis R28-S</name>
    <dbReference type="NCBI Taxonomy" id="1395516"/>
    <lineage>
        <taxon>Bacteria</taxon>
        <taxon>Pseudomonadati</taxon>
        <taxon>Pseudomonadota</taxon>
        <taxon>Gammaproteobacteria</taxon>
        <taxon>Pseudomonadales</taxon>
        <taxon>Pseudomonadaceae</taxon>
        <taxon>Pseudomonas</taxon>
    </lineage>
</organism>
<feature type="region of interest" description="Disordered" evidence="1">
    <location>
        <begin position="1"/>
        <end position="29"/>
    </location>
</feature>
<accession>V8R2Q7</accession>